<evidence type="ECO:0000256" key="15">
    <source>
        <dbReference type="ARBA" id="ARBA00049244"/>
    </source>
</evidence>
<evidence type="ECO:0000256" key="16">
    <source>
        <dbReference type="SAM" id="MobiDB-lite"/>
    </source>
</evidence>
<dbReference type="CDD" id="cd01650">
    <property type="entry name" value="RT_nLTR_like"/>
    <property type="match status" value="1"/>
</dbReference>
<keyword evidence="2" id="KW-0548">Nucleotidyltransferase</keyword>
<dbReference type="Gene3D" id="3.30.420.10">
    <property type="entry name" value="Ribonuclease H-like superfamily/Ribonuclease H"/>
    <property type="match status" value="1"/>
</dbReference>
<dbReference type="GO" id="GO:0046872">
    <property type="term" value="F:metal ion binding"/>
    <property type="evidence" value="ECO:0007669"/>
    <property type="project" value="UniProtKB-KW"/>
</dbReference>
<dbReference type="InterPro" id="IPR036691">
    <property type="entry name" value="Endo/exonu/phosph_ase_sf"/>
</dbReference>
<dbReference type="PROSITE" id="PS50878">
    <property type="entry name" value="RT_POL"/>
    <property type="match status" value="1"/>
</dbReference>
<feature type="compositionally biased region" description="Low complexity" evidence="16">
    <location>
        <begin position="387"/>
        <end position="440"/>
    </location>
</feature>
<evidence type="ECO:0000313" key="19">
    <source>
        <dbReference type="EMBL" id="SGY17252.1"/>
    </source>
</evidence>
<dbReference type="SUPFAM" id="SSF56672">
    <property type="entry name" value="DNA/RNA polymerases"/>
    <property type="match status" value="2"/>
</dbReference>
<dbReference type="InterPro" id="IPR001584">
    <property type="entry name" value="Integrase_cat-core"/>
</dbReference>
<keyword evidence="9" id="KW-0229">DNA integration</keyword>
<dbReference type="PANTHER" id="PTHR42648">
    <property type="entry name" value="TRANSPOSASE, PUTATIVE-RELATED"/>
    <property type="match status" value="1"/>
</dbReference>
<dbReference type="Gene3D" id="3.60.10.10">
    <property type="entry name" value="Endonuclease/exonuclease/phosphatase"/>
    <property type="match status" value="1"/>
</dbReference>
<evidence type="ECO:0000256" key="7">
    <source>
        <dbReference type="ARBA" id="ARBA00022842"/>
    </source>
</evidence>
<keyword evidence="20" id="KW-1185">Reference proteome</keyword>
<dbReference type="Pfam" id="PF07727">
    <property type="entry name" value="RVT_2"/>
    <property type="match status" value="1"/>
</dbReference>
<keyword evidence="11" id="KW-0808">Transferase</keyword>
<evidence type="ECO:0000256" key="2">
    <source>
        <dbReference type="ARBA" id="ARBA00022695"/>
    </source>
</evidence>
<dbReference type="SUPFAM" id="SSF53098">
    <property type="entry name" value="Ribonuclease H-like"/>
    <property type="match status" value="1"/>
</dbReference>
<evidence type="ECO:0000256" key="9">
    <source>
        <dbReference type="ARBA" id="ARBA00022908"/>
    </source>
</evidence>
<keyword evidence="1" id="KW-0815">Transposition</keyword>
<protein>
    <submittedName>
        <fullName evidence="19">BQ5605_C015g07723 protein</fullName>
    </submittedName>
</protein>
<dbReference type="Proteomes" id="UP000249464">
    <property type="component" value="Unassembled WGS sequence"/>
</dbReference>
<keyword evidence="13" id="KW-0511">Multifunctional enzyme</keyword>
<keyword evidence="11" id="KW-0239">DNA-directed DNA polymerase</keyword>
<dbReference type="GO" id="GO:0016787">
    <property type="term" value="F:hydrolase activity"/>
    <property type="evidence" value="ECO:0007669"/>
    <property type="project" value="UniProtKB-KW"/>
</dbReference>
<gene>
    <name evidence="19" type="primary">BQ5605_C015g07723</name>
    <name evidence="19" type="ORF">BQ5605_C015G07723</name>
</gene>
<dbReference type="GO" id="GO:0003964">
    <property type="term" value="F:RNA-directed DNA polymerase activity"/>
    <property type="evidence" value="ECO:0007669"/>
    <property type="project" value="UniProtKB-KW"/>
</dbReference>
<dbReference type="CDD" id="cd09272">
    <property type="entry name" value="RNase_HI_RT_Ty1"/>
    <property type="match status" value="1"/>
</dbReference>
<organism evidence="19 20">
    <name type="scientific">Microbotryum silenes-dioicae</name>
    <dbReference type="NCBI Taxonomy" id="796604"/>
    <lineage>
        <taxon>Eukaryota</taxon>
        <taxon>Fungi</taxon>
        <taxon>Dikarya</taxon>
        <taxon>Basidiomycota</taxon>
        <taxon>Pucciniomycotina</taxon>
        <taxon>Microbotryomycetes</taxon>
        <taxon>Microbotryales</taxon>
        <taxon>Microbotryaceae</taxon>
        <taxon>Microbotryum</taxon>
    </lineage>
</organism>
<dbReference type="PROSITE" id="PS50994">
    <property type="entry name" value="INTEGRASE"/>
    <property type="match status" value="1"/>
</dbReference>
<dbReference type="InterPro" id="IPR036397">
    <property type="entry name" value="RNaseH_sf"/>
</dbReference>
<evidence type="ECO:0000256" key="12">
    <source>
        <dbReference type="ARBA" id="ARBA00023172"/>
    </source>
</evidence>
<name>A0A2X0LT37_9BASI</name>
<feature type="region of interest" description="Disordered" evidence="16">
    <location>
        <begin position="288"/>
        <end position="455"/>
    </location>
</feature>
<dbReference type="EMBL" id="FQNC01000015">
    <property type="protein sequence ID" value="SGY17252.1"/>
    <property type="molecule type" value="Genomic_DNA"/>
</dbReference>
<evidence type="ECO:0000256" key="11">
    <source>
        <dbReference type="ARBA" id="ARBA00022932"/>
    </source>
</evidence>
<dbReference type="GO" id="GO:0004519">
    <property type="term" value="F:endonuclease activity"/>
    <property type="evidence" value="ECO:0007669"/>
    <property type="project" value="UniProtKB-KW"/>
</dbReference>
<reference evidence="19 20" key="1">
    <citation type="submission" date="2016-11" db="EMBL/GenBank/DDBJ databases">
        <authorList>
            <person name="Jaros S."/>
            <person name="Januszkiewicz K."/>
            <person name="Wedrychowicz H."/>
        </authorList>
    </citation>
    <scope>NUCLEOTIDE SEQUENCE [LARGE SCALE GENOMIC DNA]</scope>
</reference>
<dbReference type="SUPFAM" id="SSF56219">
    <property type="entry name" value="DNase I-like"/>
    <property type="match status" value="1"/>
</dbReference>
<accession>A0A2X0LT37</accession>
<feature type="domain" description="Reverse transcriptase" evidence="17">
    <location>
        <begin position="2364"/>
        <end position="2649"/>
    </location>
</feature>
<dbReference type="GO" id="GO:0015074">
    <property type="term" value="P:DNA integration"/>
    <property type="evidence" value="ECO:0007669"/>
    <property type="project" value="UniProtKB-KW"/>
</dbReference>
<evidence type="ECO:0000259" key="18">
    <source>
        <dbReference type="PROSITE" id="PS50994"/>
    </source>
</evidence>
<evidence type="ECO:0000256" key="3">
    <source>
        <dbReference type="ARBA" id="ARBA00022722"/>
    </source>
</evidence>
<feature type="compositionally biased region" description="Low complexity" evidence="16">
    <location>
        <begin position="288"/>
        <end position="308"/>
    </location>
</feature>
<keyword evidence="3" id="KW-0540">Nuclease</keyword>
<keyword evidence="5" id="KW-0255">Endonuclease</keyword>
<dbReference type="GO" id="GO:0006310">
    <property type="term" value="P:DNA recombination"/>
    <property type="evidence" value="ECO:0007669"/>
    <property type="project" value="UniProtKB-KW"/>
</dbReference>
<proteinExistence type="predicted"/>
<keyword evidence="6" id="KW-0378">Hydrolase</keyword>
<dbReference type="InterPro" id="IPR043502">
    <property type="entry name" value="DNA/RNA_pol_sf"/>
</dbReference>
<keyword evidence="8" id="KW-0694">RNA-binding</keyword>
<dbReference type="Pfam" id="PF25597">
    <property type="entry name" value="SH3_retrovirus"/>
    <property type="match status" value="1"/>
</dbReference>
<sequence length="3233" mass="355849">MRRGLEGRMLCCKTILVALTSTPKVKAPSRDACAESSFNTSNGVGGGSLNMRLSDLVAGGTVNPPAWSAQASQARLDHEKSMQKAFKALGIVPSSESTRRLMVLLAVRNDAMPASNVIRVIMDGPDRDEGDEEVPDRSSHEMVIELPSASPLNYVVQVRFTLPSSSSAIPASVLRKSLDAALTSSFGHAGCTQGYTLMQLQRGLAVDPNGDPMAMTEDGFHCAYLRLHADLFQGSTETQKAALNAALPQEIEILGAKYGLRHEFETHYCTVCDRAGHQWGACRKPVSTPATAAPVPGASTSTSTSTTGFRVAGKNGKHGGPAALNSRASGTNMIQLGPRANPAGAATGNKDDANDGDGDGDDDDDGESVASTEPEGDDTGKETLTRATTGSTKETQTTTAAPVSTPTSPSPSASAPASPLSGGTSGSSATSTTSIASTSPRRLRSSSAPGNRRVTRVGSVMILGASGGDGSGGNSSGVNQIKIIRYLKTLRPAPAAILLQEHHLSYNASHEGFESAWPGACIRFTPHVLTLIPDGSPLAGHLLSSTSLPLWAWSLHLGQVRAPDFGWADLGPAKWPHSGFSPAQATSWSGLPWLLAQPSYQCGHLRARPSLYFFTLRNMSDAGASAPEAKLREPKPDAPPLRPPTHSVAFATTELLRNSSGYRDWVLAIRSRLPSGVVRYLNTSVPLESWPASYVPLWDHYACSSICASVDSQTVLPGLSPYLDESLAAPKVWQALRERYGTVSAVDLLPVIQRLFSSDPVPVTPDLFLQFRDSFENDARLLQDSRVTVNALLASHLLARLPSSFDAWRTTFVAAQGDSTAMPSATEIFTRLYRDVKARPVDTPVAAVATPQARHGCSRPCPNPSCRKLHWLRECPDTAWAAAYRARRTAEKKASQPVAPPTPCTPKALLAIPASVSLLTLHRRLAHLPVAQIKNIVQSGLVTGVDWVYKDQELRDFYCNACLASKAHALPFARSKSIASGRLDLLHVDVAQMPRPTFGGHRYMLVIIDDFSRKHWCILLALKSDVFPRLRDWILEVENATGNKVKTIRSDNGGEFTLRNFVDFCASKGIRRELTIPYTPQQNGRVERSNRTIKEGILALLYSSGADSRLWGEAALYYVHCKNLMPHAGIGGEIPDTRWHGFAPDISTLRAFGCRAWHHLPSAKRTDLDPKAVPLLFVGFDQHAKAFRLFEPSTRRIQLSRNVVFRESEFPALRPATDVRTEPIPLPVTVDAYPDQVDPLEPSLVASPRSLAPRAEPPRPVPAAPDQGPHRPAPAREVPDQDSLAPPAPDQGSPARELPDPESPASSASDQGSSDSAISTPCPSPRPVASRALPAPPSPARSDSPDPIDLLPRPRDVASLCQAQGFPDDVDDALHSPSAVAYLASGAAALIETSPADPAELIAPARDPPHWRAAMATPQADEWRLAARDEFDSLLRDFSAFTPIDESLVPADAKVLGSRFVFRTKRDQHGQVKSYKGRLVARGDSQRSGIDFDETFAPVAKFTSIRALLALAAAHGYHVHQADIDKAYLHGKLDAPLYIRVPDGIYMPGKVLQLHRSLYGLRQAGRIWNDEIDSALSALGYVATGSDHCVYVRTTGDVHHYIALYVDDLLMISPSLPEIERTLQGLEQRYGVKRLGEAEYVLGIQIRRSPDGSISLSQEQYLKDVLARFGMSDAHPVATPMPPDLRLEVELQPTPFPDRTRYLQAIGSLMYASTGTRPDLAYTVGYLARFSHSPSAAAWGAVKHAFRYLAGTLSHGLRYARGNPAPLLGYSDCNWGACVLSSKSTMGYTFVYAGAAVSWSSRLQSRVADSTCDAEYLALSHAGKEAIFLRRLFGELGLSSSKPVLIYGDNQGANALTKNPVFHARTRHIRLREHFVRDMVSMGDIVVQYINTGEMTADIFTKALSRDLFARHRGRLEAPQFDGRILRSVFRLEELDIEIINMYAPVKGEERRDFLGLLHFNAPRPRTLRILAGDLNDCPDVSVDRVSITDRAWTPVSHWQTLLSKIAFNALDTVRHVHSCTPAFTRPHYRGRGEERKICSWSRIDYILVQCSWANRLLSASTLFDAPCSDHRPVVATFALPTSNADANPPLSLPSASDFISRLNPTVFDDQDFVASIPGVVDEVYRRLEGTAPLGDVYDAALRAVAVAGHARYRSTRADMRRLRAKGQSVMEALEARGEHMNEAERDAYALAKLRLDQLAVKEAQWLRIRAYVPSVDSREGQSASIRTRLNRRSRQTSIVSLEDVDGTETVDMQEALGIASRHAQSLFTPDPAHGDPTNARRSLLDPIRAAKCYNDDRSDPTFGRRLPRQARVALDEPFTLLEVKAALKKTDAGRSPGPSGIPYELFKVLPTYFAPKLLDLFNSIWEGGKMTASLAEGLVRLLPKNKPGANLKSLGPYRPITLRETTYKVLSKVLVARLNGVLGELLPPAQHGFMPSRRSADAGSHLTLLLEKLKSLGTEVFPEGALLSLDQQSAYDRVDHAWIFDVFEAFGFGERFISLLRALYDPETLGVCYLVNGFPTDLVRLLCGLGQGDPLSCPVWNITFQPFLDALVRRGIALDLQKVWPGGPRAQLTHLAFADDAVVVVESPAALSKLETLSQTWYEATNGKTSTDKTLVLPLGPNWLRDETAQALPTVQEGESFKWCGYAFFRHGDSKLFWTHVLDRIKAKARAARDRTLSPSGRVFYANAHITSTVLHVLSFDIPPQWFIQAAETALTEFAREDGGLGLISIGDIVHLVALWFWDAVAGSDEAIWAPLARESWRSLVAATRDFSPWGFFSSTARVEKLYHDSARWGAVVAAARVTLPTIKSELLTLPELLSLPPRLPSLYAEGAKHAYDDADAVAKFAQIADLYWRDEGKGWALVGHRRGFWQHSKEPALQHKHVWSRVGQLLKAKALLPKTALRPARIPLKEAPRPRCFNFFGLTRPFTIRKLRRLVNVVRFPGREDCVKRFRDGTSQSDRKRFWRWLHDRFASAVEQDTHWRLMYDVTPTRKRQHTQGHASSPTCLFCSNNAAVIETVSHYFFGCAYSASYWSGVLRILFDKLGIEDTDVDPSTFTQEQLTMGLPLLRGRGRTTSKWIWVRLACAIGFQRLHLLRWRVHQWFELDKVVAPPSLPSALRAFERDFLSRAGFVPGARDWEVGFRSWMDRQASTIVFALEAFRVLDSVEWFVRLRWSRSTAWLGKEGRSFFGQYPRVKARLVLLYWIAFRSAPMAQQPALEIQPREDIRRCRGDK</sequence>
<keyword evidence="4" id="KW-0479">Metal-binding</keyword>
<dbReference type="Pfam" id="PF00665">
    <property type="entry name" value="rve"/>
    <property type="match status" value="1"/>
</dbReference>
<comment type="catalytic activity">
    <reaction evidence="14">
        <text>DNA(n) + a 2'-deoxyribonucleoside 5'-triphosphate = DNA(n+1) + diphosphate</text>
        <dbReference type="Rhea" id="RHEA:22508"/>
        <dbReference type="Rhea" id="RHEA-COMP:17339"/>
        <dbReference type="Rhea" id="RHEA-COMP:17340"/>
        <dbReference type="ChEBI" id="CHEBI:33019"/>
        <dbReference type="ChEBI" id="CHEBI:61560"/>
        <dbReference type="ChEBI" id="CHEBI:173112"/>
        <dbReference type="EC" id="2.7.7.49"/>
    </reaction>
</comment>
<dbReference type="InterPro" id="IPR039537">
    <property type="entry name" value="Retrotran_Ty1/copia-like"/>
</dbReference>
<feature type="domain" description="Integrase catalytic" evidence="18">
    <location>
        <begin position="967"/>
        <end position="1143"/>
    </location>
</feature>
<feature type="compositionally biased region" description="Low complexity" evidence="16">
    <location>
        <begin position="1303"/>
        <end position="1319"/>
    </location>
</feature>
<evidence type="ECO:0000256" key="5">
    <source>
        <dbReference type="ARBA" id="ARBA00022759"/>
    </source>
</evidence>
<evidence type="ECO:0000256" key="13">
    <source>
        <dbReference type="ARBA" id="ARBA00023268"/>
    </source>
</evidence>
<evidence type="ECO:0000256" key="14">
    <source>
        <dbReference type="ARBA" id="ARBA00048173"/>
    </source>
</evidence>
<evidence type="ECO:0000256" key="8">
    <source>
        <dbReference type="ARBA" id="ARBA00022884"/>
    </source>
</evidence>
<dbReference type="InterPro" id="IPR057670">
    <property type="entry name" value="SH3_retrovirus"/>
</dbReference>
<dbReference type="InterPro" id="IPR013103">
    <property type="entry name" value="RVT_2"/>
</dbReference>
<keyword evidence="10" id="KW-0695">RNA-directed DNA polymerase</keyword>
<dbReference type="GO" id="GO:0003723">
    <property type="term" value="F:RNA binding"/>
    <property type="evidence" value="ECO:0007669"/>
    <property type="project" value="UniProtKB-KW"/>
</dbReference>
<dbReference type="InterPro" id="IPR012337">
    <property type="entry name" value="RNaseH-like_sf"/>
</dbReference>
<evidence type="ECO:0000256" key="1">
    <source>
        <dbReference type="ARBA" id="ARBA00022578"/>
    </source>
</evidence>
<dbReference type="GO" id="GO:0005634">
    <property type="term" value="C:nucleus"/>
    <property type="evidence" value="ECO:0007669"/>
    <property type="project" value="UniProtKB-ARBA"/>
</dbReference>
<dbReference type="Pfam" id="PF00078">
    <property type="entry name" value="RVT_1"/>
    <property type="match status" value="1"/>
</dbReference>
<feature type="compositionally biased region" description="Acidic residues" evidence="16">
    <location>
        <begin position="354"/>
        <end position="367"/>
    </location>
</feature>
<dbReference type="GO" id="GO:0032196">
    <property type="term" value="P:transposition"/>
    <property type="evidence" value="ECO:0007669"/>
    <property type="project" value="UniProtKB-KW"/>
</dbReference>
<evidence type="ECO:0000256" key="6">
    <source>
        <dbReference type="ARBA" id="ARBA00022801"/>
    </source>
</evidence>
<evidence type="ECO:0000256" key="4">
    <source>
        <dbReference type="ARBA" id="ARBA00022723"/>
    </source>
</evidence>
<dbReference type="InterPro" id="IPR000477">
    <property type="entry name" value="RT_dom"/>
</dbReference>
<evidence type="ECO:0000256" key="10">
    <source>
        <dbReference type="ARBA" id="ARBA00022918"/>
    </source>
</evidence>
<evidence type="ECO:0000313" key="20">
    <source>
        <dbReference type="Proteomes" id="UP000249464"/>
    </source>
</evidence>
<comment type="catalytic activity">
    <reaction evidence="15">
        <text>DNA(n) + a 2'-deoxyribonucleoside 5'-triphosphate = DNA(n+1) + diphosphate</text>
        <dbReference type="Rhea" id="RHEA:22508"/>
        <dbReference type="Rhea" id="RHEA-COMP:17339"/>
        <dbReference type="Rhea" id="RHEA-COMP:17340"/>
        <dbReference type="ChEBI" id="CHEBI:33019"/>
        <dbReference type="ChEBI" id="CHEBI:61560"/>
        <dbReference type="ChEBI" id="CHEBI:173112"/>
        <dbReference type="EC" id="2.7.7.7"/>
    </reaction>
</comment>
<keyword evidence="12" id="KW-0233">DNA recombination</keyword>
<keyword evidence="7" id="KW-0460">Magnesium</keyword>
<dbReference type="PANTHER" id="PTHR42648:SF11">
    <property type="entry name" value="TRANSPOSON TY4-P GAG-POL POLYPROTEIN"/>
    <property type="match status" value="1"/>
</dbReference>
<feature type="compositionally biased region" description="Low complexity" evidence="16">
    <location>
        <begin position="1340"/>
        <end position="1351"/>
    </location>
</feature>
<dbReference type="GO" id="GO:0003887">
    <property type="term" value="F:DNA-directed DNA polymerase activity"/>
    <property type="evidence" value="ECO:0007669"/>
    <property type="project" value="UniProtKB-KW"/>
</dbReference>
<feature type="region of interest" description="Disordered" evidence="16">
    <location>
        <begin position="1248"/>
        <end position="1353"/>
    </location>
</feature>
<evidence type="ECO:0000259" key="17">
    <source>
        <dbReference type="PROSITE" id="PS50878"/>
    </source>
</evidence>